<keyword evidence="5 8" id="KW-1133">Transmembrane helix</keyword>
<dbReference type="InterPro" id="IPR020846">
    <property type="entry name" value="MFS_dom"/>
</dbReference>
<reference evidence="11" key="1">
    <citation type="submission" date="2016-10" db="EMBL/GenBank/DDBJ databases">
        <authorList>
            <person name="Varghese N."/>
            <person name="Submissions S."/>
        </authorList>
    </citation>
    <scope>NUCLEOTIDE SEQUENCE [LARGE SCALE GENOMIC DNA]</scope>
    <source>
        <strain evidence="11">LMG 26416</strain>
    </source>
</reference>
<gene>
    <name evidence="10" type="ORF">SAMN05192542_106236</name>
</gene>
<dbReference type="InterPro" id="IPR005829">
    <property type="entry name" value="Sugar_transporter_CS"/>
</dbReference>
<evidence type="ECO:0000313" key="11">
    <source>
        <dbReference type="Proteomes" id="UP000199120"/>
    </source>
</evidence>
<dbReference type="OrthoDB" id="6766492at2"/>
<evidence type="ECO:0000313" key="10">
    <source>
        <dbReference type="EMBL" id="SEL30881.1"/>
    </source>
</evidence>
<evidence type="ECO:0000256" key="6">
    <source>
        <dbReference type="ARBA" id="ARBA00023136"/>
    </source>
</evidence>
<dbReference type="PANTHER" id="PTHR43045:SF4">
    <property type="entry name" value="TRANSPORTER YDFJ-RELATED"/>
    <property type="match status" value="1"/>
</dbReference>
<organism evidence="10 11">
    <name type="scientific">Paraburkholderia caballeronis</name>
    <dbReference type="NCBI Taxonomy" id="416943"/>
    <lineage>
        <taxon>Bacteria</taxon>
        <taxon>Pseudomonadati</taxon>
        <taxon>Pseudomonadota</taxon>
        <taxon>Betaproteobacteria</taxon>
        <taxon>Burkholderiales</taxon>
        <taxon>Burkholderiaceae</taxon>
        <taxon>Paraburkholderia</taxon>
    </lineage>
</organism>
<keyword evidence="4 8" id="KW-0812">Transmembrane</keyword>
<dbReference type="InterPro" id="IPR005828">
    <property type="entry name" value="MFS_sugar_transport-like"/>
</dbReference>
<dbReference type="InterPro" id="IPR036259">
    <property type="entry name" value="MFS_trans_sf"/>
</dbReference>
<dbReference type="RefSeq" id="WP_090550921.1">
    <property type="nucleotide sequence ID" value="NZ_FNSR01000002.1"/>
</dbReference>
<dbReference type="EMBL" id="FOAJ01000006">
    <property type="protein sequence ID" value="SEL30881.1"/>
    <property type="molecule type" value="Genomic_DNA"/>
</dbReference>
<feature type="domain" description="Major facilitator superfamily (MFS) profile" evidence="9">
    <location>
        <begin position="31"/>
        <end position="446"/>
    </location>
</feature>
<feature type="transmembrane region" description="Helical" evidence="8">
    <location>
        <begin position="254"/>
        <end position="277"/>
    </location>
</feature>
<dbReference type="GO" id="GO:0022857">
    <property type="term" value="F:transmembrane transporter activity"/>
    <property type="evidence" value="ECO:0007669"/>
    <property type="project" value="InterPro"/>
</dbReference>
<feature type="transmembrane region" description="Helical" evidence="8">
    <location>
        <begin position="421"/>
        <end position="441"/>
    </location>
</feature>
<comment type="subcellular location">
    <subcellularLocation>
        <location evidence="1">Cell membrane</location>
        <topology evidence="1">Multi-pass membrane protein</topology>
    </subcellularLocation>
</comment>
<feature type="region of interest" description="Disordered" evidence="7">
    <location>
        <begin position="1"/>
        <end position="23"/>
    </location>
</feature>
<evidence type="ECO:0000259" key="9">
    <source>
        <dbReference type="PROSITE" id="PS50850"/>
    </source>
</evidence>
<evidence type="ECO:0000256" key="5">
    <source>
        <dbReference type="ARBA" id="ARBA00022989"/>
    </source>
</evidence>
<evidence type="ECO:0000256" key="8">
    <source>
        <dbReference type="SAM" id="Phobius"/>
    </source>
</evidence>
<keyword evidence="6 8" id="KW-0472">Membrane</keyword>
<evidence type="ECO:0000256" key="7">
    <source>
        <dbReference type="SAM" id="MobiDB-lite"/>
    </source>
</evidence>
<sequence length="475" mass="50303">MSSGQVVRTDAAAHAANPEQAGPTAEQLRRAIVTGAVGSALEYYDFAMYGLASALVFNRVFFASLGTTAGLLASFATFGAGFLARPLGGLFFGSLGDRKGRKFVLLATVTLMGVATTLIGALPTGPIGAVLLVALRLLQGFGAGAEQTGAATLMAEMAPVKRRGYYAALPFVGIFAGLTLATFTFKILQSSMSPDELLAWGWRVPFLASIVLIGMAIWIRLRLKESPVFEQLERKHEVIGAPMRLMLRKGRRPLIATTLMRLAETGGSTIYTAVAIAYLSNFVSVQQHLPRAQLDAIGTRAVLIASLLSIFTTPLFGALTDRVGRLPVYRVGAVFSVVWAIPAWWMISTADPFWVTLALVGGFSFGANSMLGSQCAHFAELFGNRYRYSGVALSRELGALLAGGLAPILGLFLVSLSGGRFWVMGVYMATLAVLTVIGTLLSTETRLRDLTDLDDAVGAGSADGYAREAAAVARG</sequence>
<dbReference type="Proteomes" id="UP000199120">
    <property type="component" value="Unassembled WGS sequence"/>
</dbReference>
<protein>
    <submittedName>
        <fullName evidence="10">MFS transporter, MHS family, metabolite:H+ symporter</fullName>
    </submittedName>
</protein>
<keyword evidence="11" id="KW-1185">Reference proteome</keyword>
<evidence type="ECO:0000256" key="4">
    <source>
        <dbReference type="ARBA" id="ARBA00022692"/>
    </source>
</evidence>
<dbReference type="SUPFAM" id="SSF103473">
    <property type="entry name" value="MFS general substrate transporter"/>
    <property type="match status" value="1"/>
</dbReference>
<evidence type="ECO:0000256" key="1">
    <source>
        <dbReference type="ARBA" id="ARBA00004651"/>
    </source>
</evidence>
<dbReference type="PANTHER" id="PTHR43045">
    <property type="entry name" value="SHIKIMATE TRANSPORTER"/>
    <property type="match status" value="1"/>
</dbReference>
<feature type="transmembrane region" description="Helical" evidence="8">
    <location>
        <begin position="397"/>
        <end position="415"/>
    </location>
</feature>
<feature type="transmembrane region" description="Helical" evidence="8">
    <location>
        <begin position="60"/>
        <end position="83"/>
    </location>
</feature>
<dbReference type="PROSITE" id="PS00217">
    <property type="entry name" value="SUGAR_TRANSPORT_2"/>
    <property type="match status" value="1"/>
</dbReference>
<feature type="transmembrane region" description="Helical" evidence="8">
    <location>
        <begin position="103"/>
        <end position="121"/>
    </location>
</feature>
<dbReference type="PROSITE" id="PS50850">
    <property type="entry name" value="MFS"/>
    <property type="match status" value="1"/>
</dbReference>
<dbReference type="Pfam" id="PF00083">
    <property type="entry name" value="Sugar_tr"/>
    <property type="match status" value="1"/>
</dbReference>
<feature type="transmembrane region" description="Helical" evidence="8">
    <location>
        <begin position="165"/>
        <end position="188"/>
    </location>
</feature>
<dbReference type="AlphaFoldDB" id="A0A1H7P517"/>
<accession>A0A1H7P517</accession>
<dbReference type="STRING" id="416943.SAMN05445871_5368"/>
<evidence type="ECO:0000256" key="3">
    <source>
        <dbReference type="ARBA" id="ARBA00022475"/>
    </source>
</evidence>
<dbReference type="Gene3D" id="1.20.1250.20">
    <property type="entry name" value="MFS general substrate transporter like domains"/>
    <property type="match status" value="2"/>
</dbReference>
<feature type="transmembrane region" description="Helical" evidence="8">
    <location>
        <begin position="328"/>
        <end position="347"/>
    </location>
</feature>
<keyword evidence="3" id="KW-1003">Cell membrane</keyword>
<feature type="transmembrane region" description="Helical" evidence="8">
    <location>
        <begin position="200"/>
        <end position="219"/>
    </location>
</feature>
<proteinExistence type="predicted"/>
<keyword evidence="2" id="KW-0813">Transport</keyword>
<dbReference type="GO" id="GO:0005886">
    <property type="term" value="C:plasma membrane"/>
    <property type="evidence" value="ECO:0007669"/>
    <property type="project" value="UniProtKB-SubCell"/>
</dbReference>
<evidence type="ECO:0000256" key="2">
    <source>
        <dbReference type="ARBA" id="ARBA00022448"/>
    </source>
</evidence>
<feature type="transmembrane region" description="Helical" evidence="8">
    <location>
        <begin position="297"/>
        <end position="316"/>
    </location>
</feature>
<feature type="transmembrane region" description="Helical" evidence="8">
    <location>
        <begin position="353"/>
        <end position="376"/>
    </location>
</feature>
<name>A0A1H7P517_9BURK</name>